<gene>
    <name evidence="1" type="ORF">NQ317_006738</name>
</gene>
<comment type="caution">
    <text evidence="1">The sequence shown here is derived from an EMBL/GenBank/DDBJ whole genome shotgun (WGS) entry which is preliminary data.</text>
</comment>
<organism evidence="1 2">
    <name type="scientific">Molorchus minor</name>
    <dbReference type="NCBI Taxonomy" id="1323400"/>
    <lineage>
        <taxon>Eukaryota</taxon>
        <taxon>Metazoa</taxon>
        <taxon>Ecdysozoa</taxon>
        <taxon>Arthropoda</taxon>
        <taxon>Hexapoda</taxon>
        <taxon>Insecta</taxon>
        <taxon>Pterygota</taxon>
        <taxon>Neoptera</taxon>
        <taxon>Endopterygota</taxon>
        <taxon>Coleoptera</taxon>
        <taxon>Polyphaga</taxon>
        <taxon>Cucujiformia</taxon>
        <taxon>Chrysomeloidea</taxon>
        <taxon>Cerambycidae</taxon>
        <taxon>Lamiinae</taxon>
        <taxon>Monochamini</taxon>
        <taxon>Molorchus</taxon>
    </lineage>
</organism>
<evidence type="ECO:0000313" key="1">
    <source>
        <dbReference type="EMBL" id="KAJ8958375.1"/>
    </source>
</evidence>
<protein>
    <submittedName>
        <fullName evidence="1">Uncharacterized protein</fullName>
    </submittedName>
</protein>
<sequence length="71" mass="8070">MPSNYKGQRTALWEQCSESGGCQEYSAQEAMHLYQRGGHTWLRHSRNTGFSRGISFGNDDFSLESLDPLKN</sequence>
<keyword evidence="2" id="KW-1185">Reference proteome</keyword>
<accession>A0ABQ9IRC1</accession>
<dbReference type="Proteomes" id="UP001162164">
    <property type="component" value="Unassembled WGS sequence"/>
</dbReference>
<reference evidence="1" key="1">
    <citation type="journal article" date="2023" name="Insect Mol. Biol.">
        <title>Genome sequencing provides insights into the evolution of gene families encoding plant cell wall-degrading enzymes in longhorned beetles.</title>
        <authorList>
            <person name="Shin N.R."/>
            <person name="Okamura Y."/>
            <person name="Kirsch R."/>
            <person name="Pauchet Y."/>
        </authorList>
    </citation>
    <scope>NUCLEOTIDE SEQUENCE</scope>
    <source>
        <strain evidence="1">MMC_N1</strain>
    </source>
</reference>
<proteinExistence type="predicted"/>
<name>A0ABQ9IRC1_9CUCU</name>
<dbReference type="EMBL" id="JAPWTJ010003329">
    <property type="protein sequence ID" value="KAJ8958375.1"/>
    <property type="molecule type" value="Genomic_DNA"/>
</dbReference>
<evidence type="ECO:0000313" key="2">
    <source>
        <dbReference type="Proteomes" id="UP001162164"/>
    </source>
</evidence>